<dbReference type="GO" id="GO:0008270">
    <property type="term" value="F:zinc ion binding"/>
    <property type="evidence" value="ECO:0007669"/>
    <property type="project" value="InterPro"/>
</dbReference>
<keyword evidence="3" id="KW-0539">Nucleus</keyword>
<evidence type="ECO:0000313" key="7">
    <source>
        <dbReference type="Proteomes" id="UP001140502"/>
    </source>
</evidence>
<feature type="compositionally biased region" description="Polar residues" evidence="4">
    <location>
        <begin position="85"/>
        <end position="99"/>
    </location>
</feature>
<dbReference type="PANTHER" id="PTHR31001:SF90">
    <property type="entry name" value="CENTROMERE DNA-BINDING PROTEIN COMPLEX CBF3 SUBUNIT B"/>
    <property type="match status" value="1"/>
</dbReference>
<sequence length="704" mass="79061">MGRQPRQRPVSCHFCRVRKLRCSRDFPCSNCTNRGVPCREPQDPPRASAPAQRPIAKKTAAGTGEKEKEADILSRLEKLEALLAQQNKQPATESQSSLVLPSISEDAPPRPRQDSQLALPLNVQNLTDDALWLDRTCLGHKRSETVLGDKIVFRTCPIRMITQSSCYIFQNPSVPSGFLSVEPTKCVWLPTREETRTLVEKYTSGITFMHHIVHNPSLCNLVDEVYDALDQGTQVPLCSVFLLLAVCANVTYSWTQVDNETTKLFTDAVEANAQAIIWLKGTMDVFDVAQRNVQIELESAQGLIIASFVLLNIEGISTRVRNYIFQAITISRELGLHRLDHPLTPMTGHPKAFTGVRAEAARRVWWYLVGLDCMLARLPGPHEGTYMINPRHMAVRKPRNLNDEDLVEGNEPGKPLNESTSMSYFLQRVRLAELTRKFTDRMPLSSAASETMTYELVLELDAAIDQFIKEIPPFLNMGAEELSKLPPNDLRRSPAVIIQRHIMKLFVQGQRCRLHLPYLARGSVEPRYAHSRTVCLDAAQTILHAEHLLDKEDGAFASTRLRTTLVLHSVFIATIVLILDFCLGTTAQEKEGRRQQLMEAWKILDAAKEHSKPTARIQDLLKHVMKKHKVSLCVDEERSQLPVRPAVQETSLLLTPSSAAPISAGATPNEAGHFYQAWDELGSMIDLDVMDWEGLLWGLDTPLI</sequence>
<evidence type="ECO:0000256" key="3">
    <source>
        <dbReference type="ARBA" id="ARBA00023242"/>
    </source>
</evidence>
<dbReference type="SMART" id="SM00066">
    <property type="entry name" value="GAL4"/>
    <property type="match status" value="1"/>
</dbReference>
<dbReference type="GO" id="GO:0000981">
    <property type="term" value="F:DNA-binding transcription factor activity, RNA polymerase II-specific"/>
    <property type="evidence" value="ECO:0007669"/>
    <property type="project" value="InterPro"/>
</dbReference>
<comment type="subcellular location">
    <subcellularLocation>
        <location evidence="1">Nucleus</location>
    </subcellularLocation>
</comment>
<dbReference type="OrthoDB" id="3014581at2759"/>
<evidence type="ECO:0000256" key="4">
    <source>
        <dbReference type="SAM" id="MobiDB-lite"/>
    </source>
</evidence>
<proteinExistence type="predicted"/>
<evidence type="ECO:0000313" key="6">
    <source>
        <dbReference type="EMBL" id="KAJ4324758.1"/>
    </source>
</evidence>
<keyword evidence="7" id="KW-1185">Reference proteome</keyword>
<reference evidence="6" key="1">
    <citation type="submission" date="2022-10" db="EMBL/GenBank/DDBJ databases">
        <title>Tapping the CABI collections for fungal endophytes: first genome assemblies for Collariella, Neodidymelliopsis, Ascochyta clinopodiicola, Didymella pomorum, Didymosphaeria variabile, Neocosmospora piperis and Neocucurbitaria cava.</title>
        <authorList>
            <person name="Hill R."/>
        </authorList>
    </citation>
    <scope>NUCLEOTIDE SEQUENCE</scope>
    <source>
        <strain evidence="6">IMI 366586</strain>
    </source>
</reference>
<dbReference type="PROSITE" id="PS00463">
    <property type="entry name" value="ZN2_CY6_FUNGAL_1"/>
    <property type="match status" value="1"/>
</dbReference>
<dbReference type="GO" id="GO:0006351">
    <property type="term" value="P:DNA-templated transcription"/>
    <property type="evidence" value="ECO:0007669"/>
    <property type="project" value="InterPro"/>
</dbReference>
<dbReference type="EMBL" id="JAPEUR010000056">
    <property type="protein sequence ID" value="KAJ4324758.1"/>
    <property type="molecule type" value="Genomic_DNA"/>
</dbReference>
<dbReference type="Pfam" id="PF00172">
    <property type="entry name" value="Zn_clus"/>
    <property type="match status" value="1"/>
</dbReference>
<dbReference type="InterPro" id="IPR050613">
    <property type="entry name" value="Sec_Metabolite_Reg"/>
</dbReference>
<dbReference type="InterPro" id="IPR007219">
    <property type="entry name" value="XnlR_reg_dom"/>
</dbReference>
<dbReference type="PROSITE" id="PS50048">
    <property type="entry name" value="ZN2_CY6_FUNGAL_2"/>
    <property type="match status" value="1"/>
</dbReference>
<keyword evidence="2" id="KW-0479">Metal-binding</keyword>
<dbReference type="Gene3D" id="4.10.240.10">
    <property type="entry name" value="Zn(2)-C6 fungal-type DNA-binding domain"/>
    <property type="match status" value="1"/>
</dbReference>
<protein>
    <recommendedName>
        <fullName evidence="5">Zn(2)-C6 fungal-type domain-containing protein</fullName>
    </recommendedName>
</protein>
<dbReference type="InterPro" id="IPR036864">
    <property type="entry name" value="Zn2-C6_fun-type_DNA-bd_sf"/>
</dbReference>
<dbReference type="InterPro" id="IPR001138">
    <property type="entry name" value="Zn2Cys6_DnaBD"/>
</dbReference>
<feature type="region of interest" description="Disordered" evidence="4">
    <location>
        <begin position="85"/>
        <end position="114"/>
    </location>
</feature>
<dbReference type="GO" id="GO:0005634">
    <property type="term" value="C:nucleus"/>
    <property type="evidence" value="ECO:0007669"/>
    <property type="project" value="UniProtKB-SubCell"/>
</dbReference>
<dbReference type="CDD" id="cd00067">
    <property type="entry name" value="GAL4"/>
    <property type="match status" value="1"/>
</dbReference>
<evidence type="ECO:0000256" key="2">
    <source>
        <dbReference type="ARBA" id="ARBA00022723"/>
    </source>
</evidence>
<dbReference type="CDD" id="cd12148">
    <property type="entry name" value="fungal_TF_MHR"/>
    <property type="match status" value="1"/>
</dbReference>
<dbReference type="PANTHER" id="PTHR31001">
    <property type="entry name" value="UNCHARACTERIZED TRANSCRIPTIONAL REGULATORY PROTEIN"/>
    <property type="match status" value="1"/>
</dbReference>
<feature type="region of interest" description="Disordered" evidence="4">
    <location>
        <begin position="33"/>
        <end position="69"/>
    </location>
</feature>
<name>A0A9W8WGS1_9HYPO</name>
<dbReference type="Proteomes" id="UP001140502">
    <property type="component" value="Unassembled WGS sequence"/>
</dbReference>
<feature type="domain" description="Zn(2)-C6 fungal-type" evidence="5">
    <location>
        <begin position="11"/>
        <end position="40"/>
    </location>
</feature>
<dbReference type="Pfam" id="PF04082">
    <property type="entry name" value="Fungal_trans"/>
    <property type="match status" value="1"/>
</dbReference>
<dbReference type="SUPFAM" id="SSF57701">
    <property type="entry name" value="Zn2/Cys6 DNA-binding domain"/>
    <property type="match status" value="1"/>
</dbReference>
<organism evidence="6 7">
    <name type="scientific">Fusarium piperis</name>
    <dbReference type="NCBI Taxonomy" id="1435070"/>
    <lineage>
        <taxon>Eukaryota</taxon>
        <taxon>Fungi</taxon>
        <taxon>Dikarya</taxon>
        <taxon>Ascomycota</taxon>
        <taxon>Pezizomycotina</taxon>
        <taxon>Sordariomycetes</taxon>
        <taxon>Hypocreomycetidae</taxon>
        <taxon>Hypocreales</taxon>
        <taxon>Nectriaceae</taxon>
        <taxon>Fusarium</taxon>
        <taxon>Fusarium solani species complex</taxon>
    </lineage>
</organism>
<comment type="caution">
    <text evidence="6">The sequence shown here is derived from an EMBL/GenBank/DDBJ whole genome shotgun (WGS) entry which is preliminary data.</text>
</comment>
<dbReference type="AlphaFoldDB" id="A0A9W8WGS1"/>
<evidence type="ECO:0000259" key="5">
    <source>
        <dbReference type="PROSITE" id="PS50048"/>
    </source>
</evidence>
<dbReference type="GO" id="GO:0003677">
    <property type="term" value="F:DNA binding"/>
    <property type="evidence" value="ECO:0007669"/>
    <property type="project" value="InterPro"/>
</dbReference>
<evidence type="ECO:0000256" key="1">
    <source>
        <dbReference type="ARBA" id="ARBA00004123"/>
    </source>
</evidence>
<accession>A0A9W8WGS1</accession>
<gene>
    <name evidence="6" type="ORF">N0V84_003740</name>
</gene>